<evidence type="ECO:0000256" key="3">
    <source>
        <dbReference type="ARBA" id="ARBA00022597"/>
    </source>
</evidence>
<evidence type="ECO:0000256" key="5">
    <source>
        <dbReference type="ARBA" id="ARBA00022683"/>
    </source>
</evidence>
<evidence type="ECO:0000256" key="4">
    <source>
        <dbReference type="ARBA" id="ARBA00022679"/>
    </source>
</evidence>
<evidence type="ECO:0000259" key="7">
    <source>
        <dbReference type="PROSITE" id="PS51093"/>
    </source>
</evidence>
<name>A0A1T5M528_9FIRM</name>
<keyword evidence="6" id="KW-0418">Kinase</keyword>
<dbReference type="PROSITE" id="PS51093">
    <property type="entry name" value="PTS_EIIA_TYPE_1"/>
    <property type="match status" value="1"/>
</dbReference>
<dbReference type="InterPro" id="IPR050890">
    <property type="entry name" value="PTS_EIIA_component"/>
</dbReference>
<dbReference type="InterPro" id="IPR011055">
    <property type="entry name" value="Dup_hybrid_motif"/>
</dbReference>
<keyword evidence="4" id="KW-0808">Transferase</keyword>
<dbReference type="GO" id="GO:0005737">
    <property type="term" value="C:cytoplasm"/>
    <property type="evidence" value="ECO:0007669"/>
    <property type="project" value="UniProtKB-SubCell"/>
</dbReference>
<feature type="domain" description="PTS EIIA type-1" evidence="7">
    <location>
        <begin position="29"/>
        <end position="133"/>
    </location>
</feature>
<dbReference type="GO" id="GO:0009401">
    <property type="term" value="P:phosphoenolpyruvate-dependent sugar phosphotransferase system"/>
    <property type="evidence" value="ECO:0007669"/>
    <property type="project" value="UniProtKB-KW"/>
</dbReference>
<dbReference type="PROSITE" id="PS00371">
    <property type="entry name" value="PTS_EIIA_TYPE_1_HIS"/>
    <property type="match status" value="1"/>
</dbReference>
<dbReference type="Gene3D" id="2.70.70.10">
    <property type="entry name" value="Glucose Permease (Domain IIA)"/>
    <property type="match status" value="1"/>
</dbReference>
<evidence type="ECO:0000313" key="8">
    <source>
        <dbReference type="EMBL" id="SKC82969.1"/>
    </source>
</evidence>
<dbReference type="PANTHER" id="PTHR45008:SF1">
    <property type="entry name" value="PTS SYSTEM GLUCOSE-SPECIFIC EIIA COMPONENT"/>
    <property type="match status" value="1"/>
</dbReference>
<gene>
    <name evidence="8" type="ORF">SAMN02194393_03788</name>
</gene>
<evidence type="ECO:0000313" key="9">
    <source>
        <dbReference type="Proteomes" id="UP000190285"/>
    </source>
</evidence>
<dbReference type="Proteomes" id="UP000190285">
    <property type="component" value="Unassembled WGS sequence"/>
</dbReference>
<dbReference type="STRING" id="36842.SAMN02194393_03788"/>
<dbReference type="EMBL" id="FUZT01000010">
    <property type="protein sequence ID" value="SKC82969.1"/>
    <property type="molecule type" value="Genomic_DNA"/>
</dbReference>
<keyword evidence="2" id="KW-0813">Transport</keyword>
<dbReference type="NCBIfam" id="TIGR00830">
    <property type="entry name" value="PTBA"/>
    <property type="match status" value="1"/>
</dbReference>
<sequence>MLGFFKKKKKLVLKSPVVGKSIDITEVPDEVFSTKMVGDGIALIPSEGKLYSPVDGKIVNVFPTKHAIGMETQGGIEILIHIGIDTVGMKGEGFTSHIEENQKVNAGDLLMTFDIDLIEEKAQSSIIPVVITNMEKVKSMQCYKEEVDINSTIMEVEIS</sequence>
<organism evidence="8 9">
    <name type="scientific">Maledivibacter halophilus</name>
    <dbReference type="NCBI Taxonomy" id="36842"/>
    <lineage>
        <taxon>Bacteria</taxon>
        <taxon>Bacillati</taxon>
        <taxon>Bacillota</taxon>
        <taxon>Clostridia</taxon>
        <taxon>Peptostreptococcales</taxon>
        <taxon>Caminicellaceae</taxon>
        <taxon>Maledivibacter</taxon>
    </lineage>
</organism>
<evidence type="ECO:0000256" key="1">
    <source>
        <dbReference type="ARBA" id="ARBA00004496"/>
    </source>
</evidence>
<dbReference type="RefSeq" id="WP_079493755.1">
    <property type="nucleotide sequence ID" value="NZ_FUZT01000010.1"/>
</dbReference>
<proteinExistence type="predicted"/>
<reference evidence="8 9" key="1">
    <citation type="submission" date="2017-02" db="EMBL/GenBank/DDBJ databases">
        <authorList>
            <person name="Peterson S.W."/>
        </authorList>
    </citation>
    <scope>NUCLEOTIDE SEQUENCE [LARGE SCALE GENOMIC DNA]</scope>
    <source>
        <strain evidence="8 9">M1</strain>
    </source>
</reference>
<dbReference type="SUPFAM" id="SSF51261">
    <property type="entry name" value="Duplicated hybrid motif"/>
    <property type="match status" value="1"/>
</dbReference>
<dbReference type="OrthoDB" id="92465at2"/>
<dbReference type="AlphaFoldDB" id="A0A1T5M528"/>
<dbReference type="GO" id="GO:0016301">
    <property type="term" value="F:kinase activity"/>
    <property type="evidence" value="ECO:0007669"/>
    <property type="project" value="UniProtKB-KW"/>
</dbReference>
<dbReference type="InterPro" id="IPR001127">
    <property type="entry name" value="PTS_EIIA_1_perm"/>
</dbReference>
<keyword evidence="5" id="KW-0598">Phosphotransferase system</keyword>
<dbReference type="FunFam" id="2.70.70.10:FF:000001">
    <property type="entry name" value="PTS system glucose-specific IIA component"/>
    <property type="match status" value="1"/>
</dbReference>
<evidence type="ECO:0000256" key="2">
    <source>
        <dbReference type="ARBA" id="ARBA00022448"/>
    </source>
</evidence>
<keyword evidence="9" id="KW-1185">Reference proteome</keyword>
<dbReference type="Pfam" id="PF00358">
    <property type="entry name" value="PTS_EIIA_1"/>
    <property type="match status" value="1"/>
</dbReference>
<accession>A0A1T5M528</accession>
<protein>
    <submittedName>
        <fullName evidence="8">PTS system IIA component, Glc family</fullName>
    </submittedName>
</protein>
<dbReference type="PANTHER" id="PTHR45008">
    <property type="entry name" value="PTS SYSTEM GLUCOSE-SPECIFIC EIIA COMPONENT"/>
    <property type="match status" value="1"/>
</dbReference>
<evidence type="ECO:0000256" key="6">
    <source>
        <dbReference type="ARBA" id="ARBA00022777"/>
    </source>
</evidence>
<comment type="subcellular location">
    <subcellularLocation>
        <location evidence="1">Cytoplasm</location>
    </subcellularLocation>
</comment>
<keyword evidence="3" id="KW-0762">Sugar transport</keyword>